<evidence type="ECO:0000256" key="11">
    <source>
        <dbReference type="ARBA" id="ARBA00047518"/>
    </source>
</evidence>
<evidence type="ECO:0000256" key="12">
    <source>
        <dbReference type="ARBA" id="ARBA00048696"/>
    </source>
</evidence>
<proteinExistence type="inferred from homology"/>
<organism evidence="14 15">
    <name type="scientific">Methanocorpusculum petauri</name>
    <dbReference type="NCBI Taxonomy" id="3002863"/>
    <lineage>
        <taxon>Archaea</taxon>
        <taxon>Methanobacteriati</taxon>
        <taxon>Methanobacteriota</taxon>
        <taxon>Stenosarchaea group</taxon>
        <taxon>Methanomicrobia</taxon>
        <taxon>Methanomicrobiales</taxon>
        <taxon>Methanocorpusculaceae</taxon>
        <taxon>Methanocorpusculum</taxon>
    </lineage>
</organism>
<evidence type="ECO:0000256" key="4">
    <source>
        <dbReference type="ARBA" id="ARBA00022695"/>
    </source>
</evidence>
<dbReference type="RefSeq" id="WP_268925010.1">
    <property type="nucleotide sequence ID" value="NZ_JAPTGB010000011.1"/>
</dbReference>
<dbReference type="SUPFAM" id="SSF81301">
    <property type="entry name" value="Nucleotidyltransferase"/>
    <property type="match status" value="1"/>
</dbReference>
<dbReference type="Pfam" id="PF01909">
    <property type="entry name" value="NTP_transf_2"/>
    <property type="match status" value="1"/>
</dbReference>
<dbReference type="Proteomes" id="UP001141422">
    <property type="component" value="Unassembled WGS sequence"/>
</dbReference>
<keyword evidence="8" id="KW-0460">Magnesium</keyword>
<evidence type="ECO:0000256" key="2">
    <source>
        <dbReference type="ARBA" id="ARBA00022649"/>
    </source>
</evidence>
<comment type="catalytic activity">
    <reaction evidence="12">
        <text>L-tyrosyl-[protein] + ATP = O-(5'-adenylyl)-L-tyrosyl-[protein] + diphosphate</text>
        <dbReference type="Rhea" id="RHEA:54288"/>
        <dbReference type="Rhea" id="RHEA-COMP:10136"/>
        <dbReference type="Rhea" id="RHEA-COMP:13846"/>
        <dbReference type="ChEBI" id="CHEBI:30616"/>
        <dbReference type="ChEBI" id="CHEBI:33019"/>
        <dbReference type="ChEBI" id="CHEBI:46858"/>
        <dbReference type="ChEBI" id="CHEBI:83624"/>
        <dbReference type="EC" id="2.7.7.108"/>
    </reaction>
</comment>
<evidence type="ECO:0000256" key="6">
    <source>
        <dbReference type="ARBA" id="ARBA00022741"/>
    </source>
</evidence>
<gene>
    <name evidence="14" type="ORF">O0S10_06150</name>
</gene>
<evidence type="ECO:0000256" key="8">
    <source>
        <dbReference type="ARBA" id="ARBA00022842"/>
    </source>
</evidence>
<evidence type="ECO:0000256" key="5">
    <source>
        <dbReference type="ARBA" id="ARBA00022723"/>
    </source>
</evidence>
<name>A0ABT4IHG8_9EURY</name>
<dbReference type="Gene3D" id="3.30.460.10">
    <property type="entry name" value="Beta Polymerase, domain 2"/>
    <property type="match status" value="1"/>
</dbReference>
<keyword evidence="15" id="KW-1185">Reference proteome</keyword>
<keyword evidence="4" id="KW-0548">Nucleotidyltransferase</keyword>
<comment type="similarity">
    <text evidence="10">Belongs to the MntA antitoxin family.</text>
</comment>
<keyword evidence="7" id="KW-0067">ATP-binding</keyword>
<reference evidence="14" key="1">
    <citation type="submission" date="2022-12" db="EMBL/GenBank/DDBJ databases">
        <title>Isolation and characterisation of novel Methanocorpusculum spp. from native Australian herbivores indicates the genus is ancestrally host-associated.</title>
        <authorList>
            <person name="Volmer J.G."/>
            <person name="Soo R.M."/>
            <person name="Evans P.N."/>
            <person name="Hoedt E.C."/>
            <person name="Astorga Alsina A.L."/>
            <person name="Woodcroft B.J."/>
            <person name="Tyson G.W."/>
            <person name="Hugenholtz P."/>
            <person name="Morrison M."/>
        </authorList>
    </citation>
    <scope>NUCLEOTIDE SEQUENCE</scope>
    <source>
        <strain evidence="14">MG</strain>
    </source>
</reference>
<dbReference type="EC" id="2.7.7.108" evidence="9"/>
<comment type="cofactor">
    <cofactor evidence="1">
        <name>Mg(2+)</name>
        <dbReference type="ChEBI" id="CHEBI:18420"/>
    </cofactor>
</comment>
<feature type="domain" description="Polymerase nucleotidyl transferase" evidence="13">
    <location>
        <begin position="24"/>
        <end position="104"/>
    </location>
</feature>
<comment type="catalytic activity">
    <reaction evidence="11">
        <text>O-(5'-adenylyl)-L-tyrosyl-[protein] + ATP = O-[5'-(adenylyl-(5'-&gt;3')-adenylyl)]-L-tyrosyl-[protein] + diphosphate</text>
        <dbReference type="Rhea" id="RHEA:66528"/>
        <dbReference type="Rhea" id="RHEA-COMP:13846"/>
        <dbReference type="Rhea" id="RHEA-COMP:17046"/>
        <dbReference type="ChEBI" id="CHEBI:30616"/>
        <dbReference type="ChEBI" id="CHEBI:33019"/>
        <dbReference type="ChEBI" id="CHEBI:83624"/>
        <dbReference type="ChEBI" id="CHEBI:167160"/>
    </reaction>
</comment>
<keyword evidence="6" id="KW-0547">Nucleotide-binding</keyword>
<dbReference type="PANTHER" id="PTHR33571">
    <property type="entry name" value="SSL8005 PROTEIN"/>
    <property type="match status" value="1"/>
</dbReference>
<dbReference type="EMBL" id="JAPTGB010000011">
    <property type="protein sequence ID" value="MCZ0860809.1"/>
    <property type="molecule type" value="Genomic_DNA"/>
</dbReference>
<dbReference type="PANTHER" id="PTHR33571:SF14">
    <property type="entry name" value="PROTEIN ADENYLYLTRANSFERASE MJ0435-RELATED"/>
    <property type="match status" value="1"/>
</dbReference>
<keyword evidence="5" id="KW-0479">Metal-binding</keyword>
<evidence type="ECO:0000313" key="14">
    <source>
        <dbReference type="EMBL" id="MCZ0860809.1"/>
    </source>
</evidence>
<evidence type="ECO:0000256" key="9">
    <source>
        <dbReference type="ARBA" id="ARBA00034531"/>
    </source>
</evidence>
<dbReference type="InterPro" id="IPR002934">
    <property type="entry name" value="Polymerase_NTP_transf_dom"/>
</dbReference>
<accession>A0ABT4IHG8</accession>
<comment type="caution">
    <text evidence="14">The sequence shown here is derived from an EMBL/GenBank/DDBJ whole genome shotgun (WGS) entry which is preliminary data.</text>
</comment>
<evidence type="ECO:0000259" key="13">
    <source>
        <dbReference type="Pfam" id="PF01909"/>
    </source>
</evidence>
<keyword evidence="2" id="KW-1277">Toxin-antitoxin system</keyword>
<protein>
    <recommendedName>
        <fullName evidence="9">protein adenylyltransferase</fullName>
        <ecNumber evidence="9">2.7.7.108</ecNumber>
    </recommendedName>
</protein>
<dbReference type="InterPro" id="IPR043519">
    <property type="entry name" value="NT_sf"/>
</dbReference>
<evidence type="ECO:0000313" key="15">
    <source>
        <dbReference type="Proteomes" id="UP001141422"/>
    </source>
</evidence>
<evidence type="ECO:0000256" key="10">
    <source>
        <dbReference type="ARBA" id="ARBA00038276"/>
    </source>
</evidence>
<evidence type="ECO:0000256" key="3">
    <source>
        <dbReference type="ARBA" id="ARBA00022679"/>
    </source>
</evidence>
<sequence>MSDIQSGSRRNEYLALIRLKYSYLHEKFGVDKIGVFGSTVRGEDQDGSDVDVVFTFCPGKVSLDRYLELADYLESLFGRKVDLIPDDGLSPYIRPFVMNEVVWCEA</sequence>
<dbReference type="CDD" id="cd05403">
    <property type="entry name" value="NT_KNTase_like"/>
    <property type="match status" value="1"/>
</dbReference>
<evidence type="ECO:0000256" key="1">
    <source>
        <dbReference type="ARBA" id="ARBA00001946"/>
    </source>
</evidence>
<keyword evidence="3" id="KW-0808">Transferase</keyword>
<evidence type="ECO:0000256" key="7">
    <source>
        <dbReference type="ARBA" id="ARBA00022840"/>
    </source>
</evidence>
<dbReference type="InterPro" id="IPR052038">
    <property type="entry name" value="Type-VII_TA_antitoxin"/>
</dbReference>